<feature type="compositionally biased region" description="Basic and acidic residues" evidence="3">
    <location>
        <begin position="57"/>
        <end position="68"/>
    </location>
</feature>
<evidence type="ECO:0000313" key="4">
    <source>
        <dbReference type="EMBL" id="KAH0544203.1"/>
    </source>
</evidence>
<accession>A0A9P8L034</accession>
<dbReference type="Proteomes" id="UP000698800">
    <property type="component" value="Unassembled WGS sequence"/>
</dbReference>
<dbReference type="InterPro" id="IPR028133">
    <property type="entry name" value="Dynamitin"/>
</dbReference>
<comment type="caution">
    <text evidence="4">The sequence shown here is derived from an EMBL/GenBank/DDBJ whole genome shotgun (WGS) entry which is preliminary data.</text>
</comment>
<feature type="region of interest" description="Disordered" evidence="3">
    <location>
        <begin position="178"/>
        <end position="200"/>
    </location>
</feature>
<feature type="compositionally biased region" description="Acidic residues" evidence="3">
    <location>
        <begin position="89"/>
        <end position="101"/>
    </location>
</feature>
<feature type="region of interest" description="Disordered" evidence="3">
    <location>
        <begin position="1"/>
        <end position="102"/>
    </location>
</feature>
<dbReference type="PANTHER" id="PTHR15346">
    <property type="entry name" value="DYNACTIN SUBUNIT"/>
    <property type="match status" value="1"/>
</dbReference>
<sequence length="439" mass="48365">MALNRKYAALPDLTSTARSASQASSYKDAEDDEDTPINHGRLHPDQARTLFSPAQVDARDVDFSDRVSGKRKSYRVSSRRRKKGKDGMEELGDFSDEEDESLERKLARLRREIEEVREEVGRREAQKKAAPNKEGRDGPLVEESKLSALSDVLSHLHTSRSGTGAGAEAQLAQKLSTSLRAEGLTPTTSEDKRRNMKSLPPTTYTVTYAPSYQQTHALAKAADFDKRLTQLEKALGINSAITAHPDFSKVSPAILPTLDNLARQVAVLSESSAPSLDGISRRVRQLTQEAEKLADARKAAKAAQDALKNRDRSDDPPPSAVAGMNGELSTLEDPEQIAKINALYGTLATIESLSPMLPTVLDRLRSLRAIHADAATASEGLERVEKRQEDMTAEIQRWREGLEKVETAVVEGEKVMGGNMMVIEGWVKELEARMEKLNR</sequence>
<dbReference type="AlphaFoldDB" id="A0A9P8L034"/>
<proteinExistence type="predicted"/>
<reference evidence="4" key="1">
    <citation type="submission" date="2021-03" db="EMBL/GenBank/DDBJ databases">
        <title>Comparative genomics and phylogenomic investigation of the class Geoglossomycetes provide insights into ecological specialization and systematics.</title>
        <authorList>
            <person name="Melie T."/>
            <person name="Pirro S."/>
            <person name="Miller A.N."/>
            <person name="Quandt A."/>
        </authorList>
    </citation>
    <scope>NUCLEOTIDE SEQUENCE</scope>
    <source>
        <strain evidence="4">GBOQ0MN5Z8</strain>
    </source>
</reference>
<feature type="compositionally biased region" description="Basic residues" evidence="3">
    <location>
        <begin position="69"/>
        <end position="84"/>
    </location>
</feature>
<name>A0A9P8L034_9PEZI</name>
<evidence type="ECO:0000256" key="3">
    <source>
        <dbReference type="SAM" id="MobiDB-lite"/>
    </source>
</evidence>
<comment type="subcellular location">
    <subcellularLocation>
        <location evidence="1">Cytoplasm</location>
    </subcellularLocation>
</comment>
<gene>
    <name evidence="4" type="ORF">FGG08_001648</name>
</gene>
<keyword evidence="2" id="KW-0963">Cytoplasm</keyword>
<dbReference type="GO" id="GO:0005737">
    <property type="term" value="C:cytoplasm"/>
    <property type="evidence" value="ECO:0007669"/>
    <property type="project" value="UniProtKB-SubCell"/>
</dbReference>
<protein>
    <recommendedName>
        <fullName evidence="6">Dynactin subunit</fullName>
    </recommendedName>
</protein>
<organism evidence="4 5">
    <name type="scientific">Glutinoglossum americanum</name>
    <dbReference type="NCBI Taxonomy" id="1670608"/>
    <lineage>
        <taxon>Eukaryota</taxon>
        <taxon>Fungi</taxon>
        <taxon>Dikarya</taxon>
        <taxon>Ascomycota</taxon>
        <taxon>Pezizomycotina</taxon>
        <taxon>Geoglossomycetes</taxon>
        <taxon>Geoglossales</taxon>
        <taxon>Geoglossaceae</taxon>
        <taxon>Glutinoglossum</taxon>
    </lineage>
</organism>
<dbReference type="OrthoDB" id="4977at2759"/>
<dbReference type="Pfam" id="PF04912">
    <property type="entry name" value="Dynamitin"/>
    <property type="match status" value="1"/>
</dbReference>
<evidence type="ECO:0000313" key="5">
    <source>
        <dbReference type="Proteomes" id="UP000698800"/>
    </source>
</evidence>
<evidence type="ECO:0000256" key="1">
    <source>
        <dbReference type="ARBA" id="ARBA00004496"/>
    </source>
</evidence>
<dbReference type="GO" id="GO:0005869">
    <property type="term" value="C:dynactin complex"/>
    <property type="evidence" value="ECO:0007669"/>
    <property type="project" value="InterPro"/>
</dbReference>
<keyword evidence="5" id="KW-1185">Reference proteome</keyword>
<evidence type="ECO:0008006" key="6">
    <source>
        <dbReference type="Google" id="ProtNLM"/>
    </source>
</evidence>
<feature type="region of interest" description="Disordered" evidence="3">
    <location>
        <begin position="115"/>
        <end position="141"/>
    </location>
</feature>
<dbReference type="GO" id="GO:0007017">
    <property type="term" value="P:microtubule-based process"/>
    <property type="evidence" value="ECO:0007669"/>
    <property type="project" value="InterPro"/>
</dbReference>
<evidence type="ECO:0000256" key="2">
    <source>
        <dbReference type="ARBA" id="ARBA00022490"/>
    </source>
</evidence>
<feature type="region of interest" description="Disordered" evidence="3">
    <location>
        <begin position="294"/>
        <end position="328"/>
    </location>
</feature>
<dbReference type="EMBL" id="JAGHQL010000022">
    <property type="protein sequence ID" value="KAH0544203.1"/>
    <property type="molecule type" value="Genomic_DNA"/>
</dbReference>
<feature type="compositionally biased region" description="Low complexity" evidence="3">
    <location>
        <begin position="14"/>
        <end position="25"/>
    </location>
</feature>